<evidence type="ECO:0000256" key="6">
    <source>
        <dbReference type="SAM" id="Phobius"/>
    </source>
</evidence>
<keyword evidence="2" id="KW-1003">Cell membrane</keyword>
<proteinExistence type="predicted"/>
<accession>A0A9E7RSQ6</accession>
<dbReference type="RefSeq" id="WP_261599345.1">
    <property type="nucleotide sequence ID" value="NZ_CP104550.1"/>
</dbReference>
<dbReference type="PANTHER" id="PTHR42770">
    <property type="entry name" value="AMINO ACID TRANSPORTER-RELATED"/>
    <property type="match status" value="1"/>
</dbReference>
<feature type="transmembrane region" description="Helical" evidence="6">
    <location>
        <begin position="12"/>
        <end position="31"/>
    </location>
</feature>
<evidence type="ECO:0000256" key="2">
    <source>
        <dbReference type="ARBA" id="ARBA00022475"/>
    </source>
</evidence>
<feature type="transmembrane region" description="Helical" evidence="6">
    <location>
        <begin position="43"/>
        <end position="63"/>
    </location>
</feature>
<gene>
    <name evidence="7" type="ORF">N5910_04705</name>
</gene>
<feature type="transmembrane region" description="Helical" evidence="6">
    <location>
        <begin position="379"/>
        <end position="395"/>
    </location>
</feature>
<feature type="transmembrane region" description="Helical" evidence="6">
    <location>
        <begin position="124"/>
        <end position="142"/>
    </location>
</feature>
<dbReference type="InterPro" id="IPR002293">
    <property type="entry name" value="AA/rel_permease1"/>
</dbReference>
<feature type="transmembrane region" description="Helical" evidence="6">
    <location>
        <begin position="154"/>
        <end position="173"/>
    </location>
</feature>
<reference evidence="7" key="1">
    <citation type="submission" date="2022-09" db="EMBL/GenBank/DDBJ databases">
        <title>Characterization of three MwoI isoschizomers from sequenced genome and metagenomes.</title>
        <authorList>
            <person name="Fomenkov A."/>
            <person name="Xu S.Y."/>
            <person name="Roberts R.J."/>
        </authorList>
    </citation>
    <scope>NUCLEOTIDE SEQUENCE</scope>
    <source>
        <strain evidence="7">DSM 2970</strain>
    </source>
</reference>
<dbReference type="GO" id="GO:0005886">
    <property type="term" value="C:plasma membrane"/>
    <property type="evidence" value="ECO:0007669"/>
    <property type="project" value="UniProtKB-SubCell"/>
</dbReference>
<keyword evidence="3 6" id="KW-0812">Transmembrane</keyword>
<keyword evidence="4 6" id="KW-1133">Transmembrane helix</keyword>
<dbReference type="Gene3D" id="1.20.1740.10">
    <property type="entry name" value="Amino acid/polyamine transporter I"/>
    <property type="match status" value="1"/>
</dbReference>
<organism evidence="7">
    <name type="scientific">Methanothermobacter wolfeii</name>
    <name type="common">Methanobacterium wolfei</name>
    <dbReference type="NCBI Taxonomy" id="145261"/>
    <lineage>
        <taxon>Archaea</taxon>
        <taxon>Methanobacteriati</taxon>
        <taxon>Methanobacteriota</taxon>
        <taxon>Methanomada group</taxon>
        <taxon>Methanobacteria</taxon>
        <taxon>Methanobacteriales</taxon>
        <taxon>Methanobacteriaceae</taxon>
        <taxon>Methanothermobacter</taxon>
    </lineage>
</organism>
<evidence type="ECO:0000256" key="5">
    <source>
        <dbReference type="ARBA" id="ARBA00023136"/>
    </source>
</evidence>
<dbReference type="AlphaFoldDB" id="A0A9E7RSQ6"/>
<evidence type="ECO:0000256" key="3">
    <source>
        <dbReference type="ARBA" id="ARBA00022692"/>
    </source>
</evidence>
<protein>
    <submittedName>
        <fullName evidence="7">Amino acid permease</fullName>
    </submittedName>
</protein>
<dbReference type="Proteomes" id="UP001065373">
    <property type="component" value="Chromosome"/>
</dbReference>
<sequence>MSEGLRRELTFFDAVSLVIGTIVGADIYIVAAYGAGSLGPASILSWIIGGLMAMVLALVFSEASAIMPRTGGPYSYAREALGEFAGFITGWSLWVSSWIAIAVFPVAFVYYLSQFIGLSPTAEALIKVIFILSLTAINISGVGRAGKVNDVLTVLKVAPLILLVVTGILRFIWDPSGLLSGYTPFAPMGLGALGSVTVLVFWAYVGFELVTVPAGEVKNPGRIIPLAIIIGMVFVMVFYLLTNFVILGLVPWGVLTSSPAPLTLAGYSALGGAGALILTLGALISIAGSEEAGMLTTARLLHVMSLDGFLPGWLSRIHPRFRTPHLSILVQNLTALVAALTGTAAGLIELSVLTLLLAYMSTCVSLPVLRRRRYRDAGVPLKSILGVLICLYLLANTGTGTILAGSLLIVAGVPIYLRYRRRNQNL</sequence>
<dbReference type="InterPro" id="IPR050367">
    <property type="entry name" value="APC_superfamily"/>
</dbReference>
<dbReference type="Pfam" id="PF13520">
    <property type="entry name" value="AA_permease_2"/>
    <property type="match status" value="1"/>
</dbReference>
<dbReference type="GeneID" id="75106527"/>
<feature type="transmembrane region" description="Helical" evidence="6">
    <location>
        <begin position="264"/>
        <end position="286"/>
    </location>
</feature>
<dbReference type="PANTHER" id="PTHR42770:SF7">
    <property type="entry name" value="MEMBRANE PROTEIN"/>
    <property type="match status" value="1"/>
</dbReference>
<comment type="subcellular location">
    <subcellularLocation>
        <location evidence="1">Cell membrane</location>
        <topology evidence="1">Multi-pass membrane protein</topology>
    </subcellularLocation>
</comment>
<feature type="transmembrane region" description="Helical" evidence="6">
    <location>
        <begin position="401"/>
        <end position="419"/>
    </location>
</feature>
<evidence type="ECO:0000256" key="1">
    <source>
        <dbReference type="ARBA" id="ARBA00004651"/>
    </source>
</evidence>
<dbReference type="PIRSF" id="PIRSF006060">
    <property type="entry name" value="AA_transporter"/>
    <property type="match status" value="1"/>
</dbReference>
<name>A0A9E7RSQ6_METWO</name>
<dbReference type="EMBL" id="CP104550">
    <property type="protein sequence ID" value="UXH30857.1"/>
    <property type="molecule type" value="Genomic_DNA"/>
</dbReference>
<feature type="transmembrane region" description="Helical" evidence="6">
    <location>
        <begin position="185"/>
        <end position="205"/>
    </location>
</feature>
<feature type="transmembrane region" description="Helical" evidence="6">
    <location>
        <begin position="226"/>
        <end position="252"/>
    </location>
</feature>
<dbReference type="GO" id="GO:0022857">
    <property type="term" value="F:transmembrane transporter activity"/>
    <property type="evidence" value="ECO:0007669"/>
    <property type="project" value="InterPro"/>
</dbReference>
<keyword evidence="5 6" id="KW-0472">Membrane</keyword>
<feature type="transmembrane region" description="Helical" evidence="6">
    <location>
        <begin position="84"/>
        <end position="112"/>
    </location>
</feature>
<evidence type="ECO:0000256" key="4">
    <source>
        <dbReference type="ARBA" id="ARBA00022989"/>
    </source>
</evidence>
<feature type="transmembrane region" description="Helical" evidence="6">
    <location>
        <begin position="335"/>
        <end position="359"/>
    </location>
</feature>
<evidence type="ECO:0000313" key="7">
    <source>
        <dbReference type="EMBL" id="UXH30857.1"/>
    </source>
</evidence>